<dbReference type="InterPro" id="IPR050965">
    <property type="entry name" value="UPF0336/Enoyl-CoA_hydratase"/>
</dbReference>
<dbReference type="InterPro" id="IPR002539">
    <property type="entry name" value="MaoC-like_dom"/>
</dbReference>
<dbReference type="Proteomes" id="UP001150830">
    <property type="component" value="Unassembled WGS sequence"/>
</dbReference>
<dbReference type="Pfam" id="PF01575">
    <property type="entry name" value="MaoC_dehydratas"/>
    <property type="match status" value="1"/>
</dbReference>
<accession>A0A9X3EHC4</accession>
<reference evidence="3" key="1">
    <citation type="submission" date="2022-11" db="EMBL/GenBank/DDBJ databases">
        <title>Parathalassolutuus dongxingensis gen. nov., sp. nov., a novel member of family Oceanospirillaceae isolated from a coastal shrimp pond in Guangxi, China.</title>
        <authorList>
            <person name="Chen H."/>
        </authorList>
    </citation>
    <scope>NUCLEOTIDE SEQUENCE</scope>
    <source>
        <strain evidence="3">G-43</strain>
    </source>
</reference>
<dbReference type="GO" id="GO:0019171">
    <property type="term" value="F:(3R)-hydroxyacyl-[acyl-carrier-protein] dehydratase activity"/>
    <property type="evidence" value="ECO:0007669"/>
    <property type="project" value="TreeGrafter"/>
</dbReference>
<keyword evidence="4" id="KW-1185">Reference proteome</keyword>
<name>A0A9X3EHC4_9GAMM</name>
<dbReference type="PANTHER" id="PTHR43437">
    <property type="entry name" value="HYDROXYACYL-THIOESTER DEHYDRATASE TYPE 2, MITOCHONDRIAL-RELATED"/>
    <property type="match status" value="1"/>
</dbReference>
<proteinExistence type="predicted"/>
<dbReference type="GO" id="GO:0006633">
    <property type="term" value="P:fatty acid biosynthetic process"/>
    <property type="evidence" value="ECO:0007669"/>
    <property type="project" value="InterPro"/>
</dbReference>
<dbReference type="GO" id="GO:0005835">
    <property type="term" value="C:fatty acid synthase complex"/>
    <property type="evidence" value="ECO:0007669"/>
    <property type="project" value="InterPro"/>
</dbReference>
<feature type="domain" description="MaoC-like" evidence="2">
    <location>
        <begin position="20"/>
        <end position="118"/>
    </location>
</feature>
<sequence>METITNRTYDELAIGDSCERTHQIVERDLQLFAAVSGDHNPLHLNPEYAATTQFKGQIAHGMYSGALISAGLAMELPGPGTVYMGQNLAFKRPIMIGDTITVKLTVKEKIDKKGLVIFDTTLTNQSGKVVVTGEATVIAPTEKMTIDMPELPPITFG</sequence>
<dbReference type="PANTHER" id="PTHR43437:SF3">
    <property type="entry name" value="HYDROXYACYL-THIOESTER DEHYDRATASE TYPE 2, MITOCHONDRIAL"/>
    <property type="match status" value="1"/>
</dbReference>
<dbReference type="AlphaFoldDB" id="A0A9X3EHC4"/>
<dbReference type="RefSeq" id="WP_283174928.1">
    <property type="nucleotide sequence ID" value="NZ_JAPNOA010000056.1"/>
</dbReference>
<dbReference type="CDD" id="cd03449">
    <property type="entry name" value="R_hydratase"/>
    <property type="match status" value="1"/>
</dbReference>
<dbReference type="Gene3D" id="3.10.129.10">
    <property type="entry name" value="Hotdog Thioesterase"/>
    <property type="match status" value="1"/>
</dbReference>
<gene>
    <name evidence="3" type="ORF">OUO13_16225</name>
</gene>
<evidence type="ECO:0000256" key="1">
    <source>
        <dbReference type="ARBA" id="ARBA00023239"/>
    </source>
</evidence>
<keyword evidence="1" id="KW-0456">Lyase</keyword>
<dbReference type="SUPFAM" id="SSF54637">
    <property type="entry name" value="Thioesterase/thiol ester dehydrase-isomerase"/>
    <property type="match status" value="1"/>
</dbReference>
<evidence type="ECO:0000259" key="2">
    <source>
        <dbReference type="Pfam" id="PF01575"/>
    </source>
</evidence>
<evidence type="ECO:0000313" key="3">
    <source>
        <dbReference type="EMBL" id="MCY0966730.1"/>
    </source>
</evidence>
<organism evidence="3 4">
    <name type="scientific">Parathalassolituus penaei</name>
    <dbReference type="NCBI Taxonomy" id="2997323"/>
    <lineage>
        <taxon>Bacteria</taxon>
        <taxon>Pseudomonadati</taxon>
        <taxon>Pseudomonadota</taxon>
        <taxon>Gammaproteobacteria</taxon>
        <taxon>Oceanospirillales</taxon>
        <taxon>Oceanospirillaceae</taxon>
        <taxon>Parathalassolituus</taxon>
    </lineage>
</organism>
<dbReference type="PRINTS" id="PR01483">
    <property type="entry name" value="FASYNTHASE"/>
</dbReference>
<dbReference type="GO" id="GO:0004312">
    <property type="term" value="F:fatty acid synthase activity"/>
    <property type="evidence" value="ECO:0007669"/>
    <property type="project" value="InterPro"/>
</dbReference>
<dbReference type="InterPro" id="IPR003965">
    <property type="entry name" value="Fatty_acid_synthase"/>
</dbReference>
<protein>
    <submittedName>
        <fullName evidence="3">MaoC/PaaZ C-terminal domain-containing protein</fullName>
    </submittedName>
</protein>
<dbReference type="EMBL" id="JAPNOA010000056">
    <property type="protein sequence ID" value="MCY0966730.1"/>
    <property type="molecule type" value="Genomic_DNA"/>
</dbReference>
<dbReference type="InterPro" id="IPR029069">
    <property type="entry name" value="HotDog_dom_sf"/>
</dbReference>
<comment type="caution">
    <text evidence="3">The sequence shown here is derived from an EMBL/GenBank/DDBJ whole genome shotgun (WGS) entry which is preliminary data.</text>
</comment>
<evidence type="ECO:0000313" key="4">
    <source>
        <dbReference type="Proteomes" id="UP001150830"/>
    </source>
</evidence>
<dbReference type="FunFam" id="3.10.129.10:FF:000042">
    <property type="entry name" value="MaoC domain protein dehydratase"/>
    <property type="match status" value="1"/>
</dbReference>